<reference evidence="1" key="1">
    <citation type="submission" date="2019-08" db="EMBL/GenBank/DDBJ databases">
        <authorList>
            <person name="Kucharzyk K."/>
            <person name="Murdoch R.W."/>
            <person name="Higgins S."/>
            <person name="Loffler F."/>
        </authorList>
    </citation>
    <scope>NUCLEOTIDE SEQUENCE</scope>
</reference>
<protein>
    <submittedName>
        <fullName evidence="1">Uncharacterized protein</fullName>
    </submittedName>
</protein>
<gene>
    <name evidence="1" type="ORF">SDC9_147327</name>
</gene>
<accession>A0A645EHQ8</accession>
<name>A0A645EHQ8_9ZZZZ</name>
<organism evidence="1">
    <name type="scientific">bioreactor metagenome</name>
    <dbReference type="NCBI Taxonomy" id="1076179"/>
    <lineage>
        <taxon>unclassified sequences</taxon>
        <taxon>metagenomes</taxon>
        <taxon>ecological metagenomes</taxon>
    </lineage>
</organism>
<proteinExistence type="predicted"/>
<sequence length="74" mass="8486">MQGDYAIVNGTRINDNEIAQQMAQSKINKVGEMLQGKLKPLESLETVKNRLEPAKKVFEIRNDIINIQQKLNFE</sequence>
<comment type="caution">
    <text evidence="1">The sequence shown here is derived from an EMBL/GenBank/DDBJ whole genome shotgun (WGS) entry which is preliminary data.</text>
</comment>
<evidence type="ECO:0000313" key="1">
    <source>
        <dbReference type="EMBL" id="MPN00133.1"/>
    </source>
</evidence>
<dbReference type="EMBL" id="VSSQ01046174">
    <property type="protein sequence ID" value="MPN00133.1"/>
    <property type="molecule type" value="Genomic_DNA"/>
</dbReference>
<dbReference type="AlphaFoldDB" id="A0A645EHQ8"/>